<dbReference type="EMBL" id="KZ452018">
    <property type="protein sequence ID" value="PKA50769.1"/>
    <property type="molecule type" value="Genomic_DNA"/>
</dbReference>
<name>A0A2I0A5E5_9ASPA</name>
<protein>
    <submittedName>
        <fullName evidence="2">Uncharacterized protein</fullName>
    </submittedName>
</protein>
<keyword evidence="3" id="KW-1185">Reference proteome</keyword>
<evidence type="ECO:0000313" key="3">
    <source>
        <dbReference type="Proteomes" id="UP000236161"/>
    </source>
</evidence>
<feature type="compositionally biased region" description="Gly residues" evidence="1">
    <location>
        <begin position="220"/>
        <end position="229"/>
    </location>
</feature>
<dbReference type="OrthoDB" id="10677765at2759"/>
<feature type="region of interest" description="Disordered" evidence="1">
    <location>
        <begin position="121"/>
        <end position="272"/>
    </location>
</feature>
<evidence type="ECO:0000256" key="1">
    <source>
        <dbReference type="SAM" id="MobiDB-lite"/>
    </source>
</evidence>
<evidence type="ECO:0000313" key="2">
    <source>
        <dbReference type="EMBL" id="PKA50769.1"/>
    </source>
</evidence>
<proteinExistence type="predicted"/>
<feature type="compositionally biased region" description="Gly residues" evidence="1">
    <location>
        <begin position="316"/>
        <end position="326"/>
    </location>
</feature>
<accession>A0A2I0A5E5</accession>
<gene>
    <name evidence="2" type="ORF">AXF42_Ash017648</name>
</gene>
<organism evidence="2 3">
    <name type="scientific">Apostasia shenzhenica</name>
    <dbReference type="NCBI Taxonomy" id="1088818"/>
    <lineage>
        <taxon>Eukaryota</taxon>
        <taxon>Viridiplantae</taxon>
        <taxon>Streptophyta</taxon>
        <taxon>Embryophyta</taxon>
        <taxon>Tracheophyta</taxon>
        <taxon>Spermatophyta</taxon>
        <taxon>Magnoliopsida</taxon>
        <taxon>Liliopsida</taxon>
        <taxon>Asparagales</taxon>
        <taxon>Orchidaceae</taxon>
        <taxon>Apostasioideae</taxon>
        <taxon>Apostasia</taxon>
    </lineage>
</organism>
<feature type="region of interest" description="Disordered" evidence="1">
    <location>
        <begin position="293"/>
        <end position="326"/>
    </location>
</feature>
<reference evidence="2 3" key="1">
    <citation type="journal article" date="2017" name="Nature">
        <title>The Apostasia genome and the evolution of orchids.</title>
        <authorList>
            <person name="Zhang G.Q."/>
            <person name="Liu K.W."/>
            <person name="Li Z."/>
            <person name="Lohaus R."/>
            <person name="Hsiao Y.Y."/>
            <person name="Niu S.C."/>
            <person name="Wang J.Y."/>
            <person name="Lin Y.C."/>
            <person name="Xu Q."/>
            <person name="Chen L.J."/>
            <person name="Yoshida K."/>
            <person name="Fujiwara S."/>
            <person name="Wang Z.W."/>
            <person name="Zhang Y.Q."/>
            <person name="Mitsuda N."/>
            <person name="Wang M."/>
            <person name="Liu G.H."/>
            <person name="Pecoraro L."/>
            <person name="Huang H.X."/>
            <person name="Xiao X.J."/>
            <person name="Lin M."/>
            <person name="Wu X.Y."/>
            <person name="Wu W.L."/>
            <person name="Chen Y.Y."/>
            <person name="Chang S.B."/>
            <person name="Sakamoto S."/>
            <person name="Ohme-Takagi M."/>
            <person name="Yagi M."/>
            <person name="Zeng S.J."/>
            <person name="Shen C.Y."/>
            <person name="Yeh C.M."/>
            <person name="Luo Y.B."/>
            <person name="Tsai W.C."/>
            <person name="Van de Peer Y."/>
            <person name="Liu Z.J."/>
        </authorList>
    </citation>
    <scope>NUCLEOTIDE SEQUENCE [LARGE SCALE GENOMIC DNA]</scope>
    <source>
        <strain evidence="3">cv. Shenzhen</strain>
        <tissue evidence="2">Stem</tissue>
    </source>
</reference>
<feature type="compositionally biased region" description="Low complexity" evidence="1">
    <location>
        <begin position="144"/>
        <end position="159"/>
    </location>
</feature>
<sequence length="326" mass="33398">MLTTGNYAGTRGTYLYERGALRGLWVPHRRQEVLPPVDPQSVIAGPRRGVYQYLPREARVGATPEYSGTRRYRLERRRCGALEVSAAVGVRHGSGEKRRQVDHHAVGADLPARRRQRRGLGAVRRLVEGPGAESRALRRRVADPEVGGAAGEPAVGPAASRAESVDCDVGGCEDDGDVSSGGDDAAGEGVVGEGEEGGGGEGAAEGVIGEEDLRAEKEGGGGGGGGGVGVVPPDGGPPGGDGRGGRRRGRRMGQGEGKEEVGYGSAVGGGEAAVPKEVEGDVAGEKAAVMVLEHDGGSGDKGGVCQRKKEEEERSGGSGGHCGRQW</sequence>
<dbReference type="AlphaFoldDB" id="A0A2I0A5E5"/>
<dbReference type="Proteomes" id="UP000236161">
    <property type="component" value="Unassembled WGS sequence"/>
</dbReference>